<comment type="subunit">
    <text evidence="5">Monomer.</text>
</comment>
<evidence type="ECO:0000259" key="13">
    <source>
        <dbReference type="PROSITE" id="PS50879"/>
    </source>
</evidence>
<comment type="similarity">
    <text evidence="4">Belongs to the RNase H family.</text>
</comment>
<comment type="caution">
    <text evidence="14">The sequence shown here is derived from an EMBL/GenBank/DDBJ whole genome shotgun (WGS) entry which is preliminary data.</text>
</comment>
<evidence type="ECO:0000256" key="11">
    <source>
        <dbReference type="ARBA" id="ARBA00022801"/>
    </source>
</evidence>
<evidence type="ECO:0000256" key="10">
    <source>
        <dbReference type="ARBA" id="ARBA00022759"/>
    </source>
</evidence>
<reference evidence="14 15" key="1">
    <citation type="submission" date="2019-05" db="EMBL/GenBank/DDBJ databases">
        <title>The metagenome of a microbial culture collection derived from dairy environment covers the genomic content of the human microbiome.</title>
        <authorList>
            <person name="Roder T."/>
            <person name="Wuthrich D."/>
            <person name="Sattari Z."/>
            <person name="Von Ah U."/>
            <person name="Bar C."/>
            <person name="Ronchi F."/>
            <person name="Macpherson A.J."/>
            <person name="Ganal-Vonarburg S.C."/>
            <person name="Bruggmann R."/>
            <person name="Vergeres G."/>
        </authorList>
    </citation>
    <scope>NUCLEOTIDE SEQUENCE [LARGE SCALE GENOMIC DNA]</scope>
    <source>
        <strain evidence="14 15">FAM 18815</strain>
    </source>
</reference>
<dbReference type="PROSITE" id="PS50879">
    <property type="entry name" value="RNASE_H_1"/>
    <property type="match status" value="1"/>
</dbReference>
<dbReference type="EC" id="3.1.26.4" evidence="6"/>
<dbReference type="RefSeq" id="WP_138473643.1">
    <property type="nucleotide sequence ID" value="NZ_VBTH01000001.1"/>
</dbReference>
<comment type="function">
    <text evidence="3">Endonuclease that specifically degrades the RNA of RNA-DNA hybrids.</text>
</comment>
<evidence type="ECO:0000313" key="15">
    <source>
        <dbReference type="Proteomes" id="UP000305541"/>
    </source>
</evidence>
<evidence type="ECO:0000256" key="3">
    <source>
        <dbReference type="ARBA" id="ARBA00004065"/>
    </source>
</evidence>
<dbReference type="InterPro" id="IPR011320">
    <property type="entry name" value="RNase_H1_N"/>
</dbReference>
<organism evidence="14 15">
    <name type="scientific">Pediococcus stilesii</name>
    <dbReference type="NCBI Taxonomy" id="331679"/>
    <lineage>
        <taxon>Bacteria</taxon>
        <taxon>Bacillati</taxon>
        <taxon>Bacillota</taxon>
        <taxon>Bacilli</taxon>
        <taxon>Lactobacillales</taxon>
        <taxon>Lactobacillaceae</taxon>
        <taxon>Pediococcus</taxon>
    </lineage>
</organism>
<dbReference type="Proteomes" id="UP000305541">
    <property type="component" value="Unassembled WGS sequence"/>
</dbReference>
<dbReference type="Gene3D" id="3.40.970.10">
    <property type="entry name" value="Ribonuclease H1, N-terminal domain"/>
    <property type="match status" value="1"/>
</dbReference>
<dbReference type="GO" id="GO:0003676">
    <property type="term" value="F:nucleic acid binding"/>
    <property type="evidence" value="ECO:0007669"/>
    <property type="project" value="InterPro"/>
</dbReference>
<dbReference type="InterPro" id="IPR012337">
    <property type="entry name" value="RNaseH-like_sf"/>
</dbReference>
<evidence type="ECO:0000313" key="14">
    <source>
        <dbReference type="EMBL" id="TLQ05773.1"/>
    </source>
</evidence>
<evidence type="ECO:0000256" key="8">
    <source>
        <dbReference type="ARBA" id="ARBA00022722"/>
    </source>
</evidence>
<dbReference type="GO" id="GO:0043137">
    <property type="term" value="P:DNA replication, removal of RNA primer"/>
    <property type="evidence" value="ECO:0007669"/>
    <property type="project" value="TreeGrafter"/>
</dbReference>
<dbReference type="GO" id="GO:0004523">
    <property type="term" value="F:RNA-DNA hybrid ribonuclease activity"/>
    <property type="evidence" value="ECO:0007669"/>
    <property type="project" value="UniProtKB-EC"/>
</dbReference>
<evidence type="ECO:0000256" key="4">
    <source>
        <dbReference type="ARBA" id="ARBA00005300"/>
    </source>
</evidence>
<dbReference type="InterPro" id="IPR017067">
    <property type="entry name" value="RNase_H1_euk"/>
</dbReference>
<evidence type="ECO:0000256" key="5">
    <source>
        <dbReference type="ARBA" id="ARBA00011245"/>
    </source>
</evidence>
<dbReference type="InterPro" id="IPR050092">
    <property type="entry name" value="RNase_H"/>
</dbReference>
<dbReference type="OrthoDB" id="9811552at2"/>
<dbReference type="PANTHER" id="PTHR10642">
    <property type="entry name" value="RIBONUCLEASE H1"/>
    <property type="match status" value="1"/>
</dbReference>
<dbReference type="PIRSF" id="PIRSF036852">
    <property type="entry name" value="Ribonuclease_H1_euk"/>
    <property type="match status" value="1"/>
</dbReference>
<dbReference type="InterPro" id="IPR037056">
    <property type="entry name" value="RNase_H1_N_sf"/>
</dbReference>
<comment type="catalytic activity">
    <reaction evidence="1">
        <text>Endonucleolytic cleavage to 5'-phosphomonoester.</text>
        <dbReference type="EC" id="3.1.26.4"/>
    </reaction>
</comment>
<gene>
    <name evidence="14" type="ORF">FEZ51_00920</name>
</gene>
<evidence type="ECO:0000256" key="2">
    <source>
        <dbReference type="ARBA" id="ARBA00001946"/>
    </source>
</evidence>
<dbReference type="Pfam" id="PF01693">
    <property type="entry name" value="Cauli_VI"/>
    <property type="match status" value="1"/>
</dbReference>
<dbReference type="InterPro" id="IPR022892">
    <property type="entry name" value="RNaseHI"/>
</dbReference>
<evidence type="ECO:0000256" key="1">
    <source>
        <dbReference type="ARBA" id="ARBA00000077"/>
    </source>
</evidence>
<dbReference type="Pfam" id="PF00075">
    <property type="entry name" value="RNase_H"/>
    <property type="match status" value="1"/>
</dbReference>
<evidence type="ECO:0000256" key="12">
    <source>
        <dbReference type="ARBA" id="ARBA00022842"/>
    </source>
</evidence>
<dbReference type="GO" id="GO:0000287">
    <property type="term" value="F:magnesium ion binding"/>
    <property type="evidence" value="ECO:0007669"/>
    <property type="project" value="InterPro"/>
</dbReference>
<dbReference type="PANTHER" id="PTHR10642:SF26">
    <property type="entry name" value="RIBONUCLEASE H1"/>
    <property type="match status" value="1"/>
</dbReference>
<dbReference type="InterPro" id="IPR002156">
    <property type="entry name" value="RNaseH_domain"/>
</dbReference>
<keyword evidence="10" id="KW-0255">Endonuclease</keyword>
<evidence type="ECO:0000256" key="9">
    <source>
        <dbReference type="ARBA" id="ARBA00022723"/>
    </source>
</evidence>
<keyword evidence="12" id="KW-0460">Magnesium</keyword>
<dbReference type="SUPFAM" id="SSF55658">
    <property type="entry name" value="L9 N-domain-like"/>
    <property type="match status" value="1"/>
</dbReference>
<evidence type="ECO:0000256" key="6">
    <source>
        <dbReference type="ARBA" id="ARBA00012180"/>
    </source>
</evidence>
<comment type="cofactor">
    <cofactor evidence="2">
        <name>Mg(2+)</name>
        <dbReference type="ChEBI" id="CHEBI:18420"/>
    </cofactor>
</comment>
<dbReference type="SUPFAM" id="SSF53098">
    <property type="entry name" value="Ribonuclease H-like"/>
    <property type="match status" value="1"/>
</dbReference>
<sequence>MAKKKFYAIKKGRKPGIYRTWDEAKQQVDGFPGAIYKSFSTESEAEQWQDGRDSISKAVPQSDGKAEGLVLYTDGGSRNTGNVAGGHVRKEDLAAWAFMIKKGSLQLSDSGGEFGATNNRMEIMALINGLKMVSQRFGDQEPILVVSDSKYVLDAINQNWIWGWKRRNWKKANGEIVANKELWQEVAQLLGRIKHVEFKWTKGHADNTGNIFVDELLNQTMDQMTSTKQVPKSKTTTNVQEKLVQNKEAASNPETEKSVQDLMTSFKQLGLFKDPND</sequence>
<dbReference type="InterPro" id="IPR009027">
    <property type="entry name" value="Ribosomal_bL9/RNase_H1_N"/>
</dbReference>
<name>A0A5R9BZC1_9LACO</name>
<dbReference type="EMBL" id="VBTH01000001">
    <property type="protein sequence ID" value="TLQ05773.1"/>
    <property type="molecule type" value="Genomic_DNA"/>
</dbReference>
<accession>A0A5R9BZC1</accession>
<protein>
    <recommendedName>
        <fullName evidence="7">Ribonuclease H</fullName>
        <ecNumber evidence="6">3.1.26.4</ecNumber>
    </recommendedName>
</protein>
<feature type="domain" description="RNase H type-1" evidence="13">
    <location>
        <begin position="65"/>
        <end position="222"/>
    </location>
</feature>
<evidence type="ECO:0000256" key="7">
    <source>
        <dbReference type="ARBA" id="ARBA00017721"/>
    </source>
</evidence>
<dbReference type="CDD" id="cd09278">
    <property type="entry name" value="RNase_HI_prokaryote_like"/>
    <property type="match status" value="1"/>
</dbReference>
<keyword evidence="11" id="KW-0378">Hydrolase</keyword>
<keyword evidence="8" id="KW-0540">Nuclease</keyword>
<dbReference type="FunFam" id="3.40.970.10:FF:000002">
    <property type="entry name" value="Ribonuclease H"/>
    <property type="match status" value="1"/>
</dbReference>
<dbReference type="Gene3D" id="3.30.420.10">
    <property type="entry name" value="Ribonuclease H-like superfamily/Ribonuclease H"/>
    <property type="match status" value="1"/>
</dbReference>
<dbReference type="InterPro" id="IPR036397">
    <property type="entry name" value="RNaseH_sf"/>
</dbReference>
<keyword evidence="9" id="KW-0479">Metal-binding</keyword>
<proteinExistence type="inferred from homology"/>
<dbReference type="AlphaFoldDB" id="A0A5R9BZC1"/>